<reference evidence="1" key="1">
    <citation type="submission" date="2021-02" db="EMBL/GenBank/DDBJ databases">
        <authorList>
            <person name="Dougan E. K."/>
            <person name="Rhodes N."/>
            <person name="Thang M."/>
            <person name="Chan C."/>
        </authorList>
    </citation>
    <scope>NUCLEOTIDE SEQUENCE</scope>
</reference>
<dbReference type="Proteomes" id="UP000604046">
    <property type="component" value="Unassembled WGS sequence"/>
</dbReference>
<sequence>MDEEVTPTSNDGSRRRKAPEKIIYSWSDLETKKSNAACAMDRLEFLVSTRNRFTEFRAQEADRLRFAIRSKQAASPHMRKTLSLSAESAAAVLVKQVCEIHDVSTSRP</sequence>
<comment type="caution">
    <text evidence="1">The sequence shown here is derived from an EMBL/GenBank/DDBJ whole genome shotgun (WGS) entry which is preliminary data.</text>
</comment>
<proteinExistence type="predicted"/>
<evidence type="ECO:0000313" key="1">
    <source>
        <dbReference type="EMBL" id="CAE7492690.1"/>
    </source>
</evidence>
<dbReference type="OrthoDB" id="10592228at2759"/>
<dbReference type="EMBL" id="CAJNDS010002479">
    <property type="protein sequence ID" value="CAE7492690.1"/>
    <property type="molecule type" value="Genomic_DNA"/>
</dbReference>
<keyword evidence="2" id="KW-1185">Reference proteome</keyword>
<name>A0A812SV45_9DINO</name>
<evidence type="ECO:0000313" key="2">
    <source>
        <dbReference type="Proteomes" id="UP000604046"/>
    </source>
</evidence>
<protein>
    <submittedName>
        <fullName evidence="1">BPT2 protein</fullName>
    </submittedName>
</protein>
<accession>A0A812SV45</accession>
<dbReference type="AlphaFoldDB" id="A0A812SV45"/>
<gene>
    <name evidence="1" type="primary">bPT2</name>
    <name evidence="1" type="ORF">SNAT2548_LOCUS27608</name>
</gene>
<organism evidence="1 2">
    <name type="scientific">Symbiodinium natans</name>
    <dbReference type="NCBI Taxonomy" id="878477"/>
    <lineage>
        <taxon>Eukaryota</taxon>
        <taxon>Sar</taxon>
        <taxon>Alveolata</taxon>
        <taxon>Dinophyceae</taxon>
        <taxon>Suessiales</taxon>
        <taxon>Symbiodiniaceae</taxon>
        <taxon>Symbiodinium</taxon>
    </lineage>
</organism>